<gene>
    <name evidence="3" type="ORF">IAA55_07000</name>
</gene>
<keyword evidence="2" id="KW-0812">Transmembrane</keyword>
<feature type="transmembrane region" description="Helical" evidence="2">
    <location>
        <begin position="16"/>
        <end position="35"/>
    </location>
</feature>
<accession>A0A9D1JAU2</accession>
<evidence type="ECO:0000256" key="2">
    <source>
        <dbReference type="SAM" id="Phobius"/>
    </source>
</evidence>
<feature type="region of interest" description="Disordered" evidence="1">
    <location>
        <begin position="192"/>
        <end position="221"/>
    </location>
</feature>
<keyword evidence="2" id="KW-0472">Membrane</keyword>
<dbReference type="EMBL" id="DVHM01000110">
    <property type="protein sequence ID" value="HIR71011.1"/>
    <property type="molecule type" value="Genomic_DNA"/>
</dbReference>
<keyword evidence="2" id="KW-1133">Transmembrane helix</keyword>
<evidence type="ECO:0000313" key="3">
    <source>
        <dbReference type="EMBL" id="HIR71011.1"/>
    </source>
</evidence>
<protein>
    <submittedName>
        <fullName evidence="3">Uncharacterized protein</fullName>
    </submittedName>
</protein>
<sequence>MGARFFADVSAEKNPAGSISVFFAILLPLVCSLFFSMLEVTRIRGLDVNSRQMALQMLENTFSEYQPLLWQQYGILALDMGYASGEGDIAKVAARMMEFGTWYDQAVGGDGQERFLALSPGGCEITAYELLTDHGAVALIRQGARTAGEDTALETIRQWIGQADDTSEGQSSDLDIGKLVDQGKTALDQVKAQQKEAGEAVEETDVSEPVPAEEGKMPQDNPFDLFREWEEKGLLALVMDPERSLSEAAVDPSAMVSGRDLAKGTAKTAENATLVERVLFGQYLLQRFATYRQSDGVEEGTGLRYQVEHVIGGKGSDRENLEAVVARILLLREVQNVIAIASDSKKMGQALEAATALAGFTGNPAIIQLVQAAVVGVWAFVESVLDIRLLLEGGKVPVVKNGAQWTSDLFCLGQYVSPKVRAKNGDDGMTYEDYLRGMLAVLPSEELGLRACDVMENTLCGSDTYAMARMDEMIVSVEAVCVSQGDPVFFRLISLKPRNVPSYSFAQEVSLSY</sequence>
<reference evidence="3" key="1">
    <citation type="submission" date="2020-10" db="EMBL/GenBank/DDBJ databases">
        <authorList>
            <person name="Gilroy R."/>
        </authorList>
    </citation>
    <scope>NUCLEOTIDE SEQUENCE</scope>
    <source>
        <strain evidence="3">ChiSjej5B23-6657</strain>
    </source>
</reference>
<dbReference type="Proteomes" id="UP000823912">
    <property type="component" value="Unassembled WGS sequence"/>
</dbReference>
<reference evidence="3" key="2">
    <citation type="journal article" date="2021" name="PeerJ">
        <title>Extensive microbial diversity within the chicken gut microbiome revealed by metagenomics and culture.</title>
        <authorList>
            <person name="Gilroy R."/>
            <person name="Ravi A."/>
            <person name="Getino M."/>
            <person name="Pursley I."/>
            <person name="Horton D.L."/>
            <person name="Alikhan N.F."/>
            <person name="Baker D."/>
            <person name="Gharbi K."/>
            <person name="Hall N."/>
            <person name="Watson M."/>
            <person name="Adriaenssens E.M."/>
            <person name="Foster-Nyarko E."/>
            <person name="Jarju S."/>
            <person name="Secka A."/>
            <person name="Antonio M."/>
            <person name="Oren A."/>
            <person name="Chaudhuri R.R."/>
            <person name="La Ragione R."/>
            <person name="Hildebrand F."/>
            <person name="Pallen M.J."/>
        </authorList>
    </citation>
    <scope>NUCLEOTIDE SEQUENCE</scope>
    <source>
        <strain evidence="3">ChiSjej5B23-6657</strain>
    </source>
</reference>
<dbReference type="Pfam" id="PF18960">
    <property type="entry name" value="DUF5702"/>
    <property type="match status" value="1"/>
</dbReference>
<evidence type="ECO:0000313" key="4">
    <source>
        <dbReference type="Proteomes" id="UP000823912"/>
    </source>
</evidence>
<dbReference type="AlphaFoldDB" id="A0A9D1JAU2"/>
<organism evidence="3 4">
    <name type="scientific">Candidatus Pullilachnospira gallistercoris</name>
    <dbReference type="NCBI Taxonomy" id="2840911"/>
    <lineage>
        <taxon>Bacteria</taxon>
        <taxon>Bacillati</taxon>
        <taxon>Bacillota</taxon>
        <taxon>Clostridia</taxon>
        <taxon>Lachnospirales</taxon>
        <taxon>Lachnospiraceae</taxon>
        <taxon>Lachnospiraceae incertae sedis</taxon>
        <taxon>Candidatus Pullilachnospira</taxon>
    </lineage>
</organism>
<proteinExistence type="predicted"/>
<evidence type="ECO:0000256" key="1">
    <source>
        <dbReference type="SAM" id="MobiDB-lite"/>
    </source>
</evidence>
<name>A0A9D1JAU2_9FIRM</name>
<comment type="caution">
    <text evidence="3">The sequence shown here is derived from an EMBL/GenBank/DDBJ whole genome shotgun (WGS) entry which is preliminary data.</text>
</comment>
<dbReference type="InterPro" id="IPR043756">
    <property type="entry name" value="DUF5702"/>
</dbReference>